<dbReference type="AlphaFoldDB" id="A0A1G8K540"/>
<gene>
    <name evidence="1" type="ORF">SAMN04515654_105101</name>
</gene>
<sequence length="38" mass="4090">MKKLVYCDETTDIVGPGVEMIDTLVSGGKFITRTNPGC</sequence>
<organism evidence="1 2">
    <name type="scientific">Halanaerobium congolense</name>
    <dbReference type="NCBI Taxonomy" id="54121"/>
    <lineage>
        <taxon>Bacteria</taxon>
        <taxon>Bacillati</taxon>
        <taxon>Bacillota</taxon>
        <taxon>Clostridia</taxon>
        <taxon>Halanaerobiales</taxon>
        <taxon>Halanaerobiaceae</taxon>
        <taxon>Halanaerobium</taxon>
    </lineage>
</organism>
<protein>
    <submittedName>
        <fullName evidence="1">Uncharacterized protein</fullName>
    </submittedName>
</protein>
<evidence type="ECO:0000313" key="2">
    <source>
        <dbReference type="Proteomes" id="UP000198945"/>
    </source>
</evidence>
<accession>A0A1G8K540</accession>
<dbReference type="Proteomes" id="UP000198945">
    <property type="component" value="Unassembled WGS sequence"/>
</dbReference>
<proteinExistence type="predicted"/>
<evidence type="ECO:0000313" key="1">
    <source>
        <dbReference type="EMBL" id="SDI38507.1"/>
    </source>
</evidence>
<dbReference type="EMBL" id="FNEH01000005">
    <property type="protein sequence ID" value="SDI38507.1"/>
    <property type="molecule type" value="Genomic_DNA"/>
</dbReference>
<name>A0A1G8K540_9FIRM</name>
<reference evidence="1 2" key="1">
    <citation type="submission" date="2016-10" db="EMBL/GenBank/DDBJ databases">
        <authorList>
            <person name="de Groot N.N."/>
        </authorList>
    </citation>
    <scope>NUCLEOTIDE SEQUENCE [LARGE SCALE GENOMIC DNA]</scope>
    <source>
        <strain evidence="1 2">WG7</strain>
    </source>
</reference>